<evidence type="ECO:0000313" key="5">
    <source>
        <dbReference type="RefSeq" id="XP_026685761.1"/>
    </source>
</evidence>
<dbReference type="Pfam" id="PF07731">
    <property type="entry name" value="Cu-oxidase_2"/>
    <property type="match status" value="1"/>
</dbReference>
<reference evidence="4" key="1">
    <citation type="submission" date="2023-09" db="UniProtKB">
        <authorList>
            <consortium name="RefSeq"/>
        </authorList>
    </citation>
    <scope>IDENTIFICATION</scope>
</reference>
<evidence type="ECO:0000256" key="1">
    <source>
        <dbReference type="SAM" id="MobiDB-lite"/>
    </source>
</evidence>
<dbReference type="InterPro" id="IPR011706">
    <property type="entry name" value="Cu-oxidase_C"/>
</dbReference>
<evidence type="ECO:0000313" key="4">
    <source>
        <dbReference type="RefSeq" id="XP_008481329.1"/>
    </source>
</evidence>
<proteinExistence type="predicted"/>
<dbReference type="PaxDb" id="121845-A0A1S3DGQ9"/>
<name>A0A1S3DGQ9_DIACI</name>
<organism evidence="4">
    <name type="scientific">Diaphorina citri</name>
    <name type="common">Asian citrus psyllid</name>
    <dbReference type="NCBI Taxonomy" id="121845"/>
    <lineage>
        <taxon>Eukaryota</taxon>
        <taxon>Metazoa</taxon>
        <taxon>Ecdysozoa</taxon>
        <taxon>Arthropoda</taxon>
        <taxon>Hexapoda</taxon>
        <taxon>Insecta</taxon>
        <taxon>Pterygota</taxon>
        <taxon>Neoptera</taxon>
        <taxon>Paraneoptera</taxon>
        <taxon>Hemiptera</taxon>
        <taxon>Sternorrhyncha</taxon>
        <taxon>Psylloidea</taxon>
        <taxon>Psyllidae</taxon>
        <taxon>Diaphorininae</taxon>
        <taxon>Diaphorina</taxon>
    </lineage>
</organism>
<dbReference type="RefSeq" id="XP_026685761.1">
    <property type="nucleotide sequence ID" value="XM_026829960.1"/>
</dbReference>
<dbReference type="InterPro" id="IPR008972">
    <property type="entry name" value="Cupredoxin"/>
</dbReference>
<dbReference type="KEGG" id="dci:103518051"/>
<dbReference type="GO" id="GO:0016491">
    <property type="term" value="F:oxidoreductase activity"/>
    <property type="evidence" value="ECO:0007669"/>
    <property type="project" value="InterPro"/>
</dbReference>
<protein>
    <submittedName>
        <fullName evidence="5">Uncharacterized protein LOC103518051 isoform X1</fullName>
    </submittedName>
    <submittedName>
        <fullName evidence="4">Uncharacterized protein LOC103518051 isoform X2</fullName>
    </submittedName>
</protein>
<dbReference type="GO" id="GO:0005507">
    <property type="term" value="F:copper ion binding"/>
    <property type="evidence" value="ECO:0007669"/>
    <property type="project" value="InterPro"/>
</dbReference>
<evidence type="ECO:0000313" key="3">
    <source>
        <dbReference type="Proteomes" id="UP000079169"/>
    </source>
</evidence>
<sequence length="155" mass="16843">MKDHVFHLHGHSFHLVRRFTPPGTSTNIDSTNRSGPNAMPIPEDDTDAASTGVDKTSSRDKGPVEMYSDEGPVAVSINGDEGRISTVSKDTIGVARGQAATIRFHAQNPGVWSLHSQHNLQHQVLFQVGEPSDLPPTPQNFPTCGNYIGPEFFLI</sequence>
<feature type="domain" description="Plastocyanin-like" evidence="2">
    <location>
        <begin position="3"/>
        <end position="123"/>
    </location>
</feature>
<dbReference type="SUPFAM" id="SSF49503">
    <property type="entry name" value="Cupredoxins"/>
    <property type="match status" value="1"/>
</dbReference>
<dbReference type="GeneID" id="103518051"/>
<feature type="region of interest" description="Disordered" evidence="1">
    <location>
        <begin position="17"/>
        <end position="75"/>
    </location>
</feature>
<dbReference type="RefSeq" id="XP_008481329.1">
    <property type="nucleotide sequence ID" value="XM_008483107.2"/>
</dbReference>
<dbReference type="AlphaFoldDB" id="A0A1S3DGQ9"/>
<keyword evidence="3" id="KW-1185">Reference proteome</keyword>
<feature type="compositionally biased region" description="Polar residues" evidence="1">
    <location>
        <begin position="22"/>
        <end position="35"/>
    </location>
</feature>
<accession>A0A1S3DGQ9</accession>
<dbReference type="Gene3D" id="2.60.40.420">
    <property type="entry name" value="Cupredoxins - blue copper proteins"/>
    <property type="match status" value="1"/>
</dbReference>
<dbReference type="Proteomes" id="UP000079169">
    <property type="component" value="Unplaced"/>
</dbReference>
<gene>
    <name evidence="4 5" type="primary">LOC103518051</name>
</gene>
<dbReference type="STRING" id="121845.A0A1S3DGQ9"/>
<evidence type="ECO:0000259" key="2">
    <source>
        <dbReference type="Pfam" id="PF07731"/>
    </source>
</evidence>